<dbReference type="OrthoDB" id="654211at2759"/>
<protein>
    <submittedName>
        <fullName evidence="1">Uncharacterized protein</fullName>
    </submittedName>
</protein>
<reference evidence="2" key="1">
    <citation type="submission" date="2016-09" db="EMBL/GenBank/DDBJ databases">
        <authorList>
            <person name="Guldener U."/>
        </authorList>
    </citation>
    <scope>NUCLEOTIDE SEQUENCE [LARGE SCALE GENOMIC DNA]</scope>
    <source>
        <strain evidence="2">V64-1</strain>
    </source>
</reference>
<dbReference type="VEuPathDB" id="FungiDB:FOIG_15560"/>
<accession>A0A2H3T218</accession>
<dbReference type="VEuPathDB" id="FungiDB:FOZG_04589"/>
<dbReference type="Proteomes" id="UP000219369">
    <property type="component" value="Unassembled WGS sequence"/>
</dbReference>
<evidence type="ECO:0000313" key="2">
    <source>
        <dbReference type="Proteomes" id="UP000219369"/>
    </source>
</evidence>
<dbReference type="VEuPathDB" id="FungiDB:FOMG_16137"/>
<evidence type="ECO:0000313" key="1">
    <source>
        <dbReference type="EMBL" id="SCO82756.1"/>
    </source>
</evidence>
<organism evidence="1 2">
    <name type="scientific">Fusarium oxysporum</name>
    <name type="common">Fusarium vascular wilt</name>
    <dbReference type="NCBI Taxonomy" id="5507"/>
    <lineage>
        <taxon>Eukaryota</taxon>
        <taxon>Fungi</taxon>
        <taxon>Dikarya</taxon>
        <taxon>Ascomycota</taxon>
        <taxon>Pezizomycotina</taxon>
        <taxon>Sordariomycetes</taxon>
        <taxon>Hypocreomycetidae</taxon>
        <taxon>Hypocreales</taxon>
        <taxon>Nectriaceae</taxon>
        <taxon>Fusarium</taxon>
        <taxon>Fusarium oxysporum species complex</taxon>
    </lineage>
</organism>
<dbReference type="AlphaFoldDB" id="A0A2H3T218"/>
<dbReference type="EMBL" id="FMJY01000004">
    <property type="protein sequence ID" value="SCO82756.1"/>
    <property type="molecule type" value="Genomic_DNA"/>
</dbReference>
<gene>
    <name evidence="1" type="ORF">FRV6_06969</name>
</gene>
<proteinExistence type="predicted"/>
<dbReference type="VEuPathDB" id="FungiDB:FOXG_18347"/>
<sequence length="124" mass="14196">MFTIISGRFNVLPPFMSDNSVTLAATGLSRWKWLWQRGGHIVVDSDGYSIENMWKRVGFMQHANEYYHLACAMLERWKLTEKQIGDTLAAWAAPLGPVQGNPKYDDGEMVQVKALIHDMENMTY</sequence>
<name>A0A2H3T218_FUSOX</name>